<dbReference type="InterPro" id="IPR017896">
    <property type="entry name" value="4Fe4S_Fe-S-bd"/>
</dbReference>
<dbReference type="EMBL" id="DF968182">
    <property type="protein sequence ID" value="GAP43948.1"/>
    <property type="molecule type" value="Genomic_DNA"/>
</dbReference>
<dbReference type="AlphaFoldDB" id="A0A0S7BT59"/>
<dbReference type="RefSeq" id="WP_062041922.1">
    <property type="nucleotide sequence ID" value="NZ_DF968182.1"/>
</dbReference>
<evidence type="ECO:0000259" key="7">
    <source>
        <dbReference type="PROSITE" id="PS51379"/>
    </source>
</evidence>
<dbReference type="InterPro" id="IPR036197">
    <property type="entry name" value="NarG-like_sf"/>
</dbReference>
<keyword evidence="6" id="KW-1133">Transmembrane helix</keyword>
<evidence type="ECO:0000256" key="1">
    <source>
        <dbReference type="ARBA" id="ARBA00022485"/>
    </source>
</evidence>
<feature type="transmembrane region" description="Helical" evidence="6">
    <location>
        <begin position="102"/>
        <end position="126"/>
    </location>
</feature>
<keyword evidence="4" id="KW-0408">Iron</keyword>
<keyword evidence="6" id="KW-0812">Transmembrane</keyword>
<evidence type="ECO:0000313" key="9">
    <source>
        <dbReference type="Proteomes" id="UP000053091"/>
    </source>
</evidence>
<feature type="transmembrane region" description="Helical" evidence="6">
    <location>
        <begin position="147"/>
        <end position="170"/>
    </location>
</feature>
<dbReference type="PANTHER" id="PTHR43255:SF1">
    <property type="entry name" value="IRON-SULFUR-BINDING OXIDOREDUCTASE FADF-RELATED"/>
    <property type="match status" value="1"/>
</dbReference>
<feature type="transmembrane region" description="Helical" evidence="6">
    <location>
        <begin position="205"/>
        <end position="223"/>
    </location>
</feature>
<organism evidence="8">
    <name type="scientific">Lentimicrobium saccharophilum</name>
    <dbReference type="NCBI Taxonomy" id="1678841"/>
    <lineage>
        <taxon>Bacteria</taxon>
        <taxon>Pseudomonadati</taxon>
        <taxon>Bacteroidota</taxon>
        <taxon>Bacteroidia</taxon>
        <taxon>Bacteroidales</taxon>
        <taxon>Lentimicrobiaceae</taxon>
        <taxon>Lentimicrobium</taxon>
    </lineage>
</organism>
<dbReference type="PANTHER" id="PTHR43255">
    <property type="entry name" value="IRON-SULFUR-BINDING OXIDOREDUCTASE FADF-RELATED-RELATED"/>
    <property type="match status" value="1"/>
</dbReference>
<dbReference type="InterPro" id="IPR017900">
    <property type="entry name" value="4Fe4S_Fe_S_CS"/>
</dbReference>
<keyword evidence="5" id="KW-0411">Iron-sulfur</keyword>
<keyword evidence="3" id="KW-0560">Oxidoreductase</keyword>
<evidence type="ECO:0000256" key="4">
    <source>
        <dbReference type="ARBA" id="ARBA00023004"/>
    </source>
</evidence>
<dbReference type="SUPFAM" id="SSF46548">
    <property type="entry name" value="alpha-helical ferredoxin"/>
    <property type="match status" value="1"/>
</dbReference>
<evidence type="ECO:0000313" key="8">
    <source>
        <dbReference type="EMBL" id="GAP43948.1"/>
    </source>
</evidence>
<dbReference type="PATRIC" id="fig|1678841.3.peg.2353"/>
<protein>
    <submittedName>
        <fullName evidence="8">Protein containing 4Fe-4S dicluster domain</fullName>
    </submittedName>
</protein>
<dbReference type="GO" id="GO:0005886">
    <property type="term" value="C:plasma membrane"/>
    <property type="evidence" value="ECO:0007669"/>
    <property type="project" value="TreeGrafter"/>
</dbReference>
<dbReference type="Gene3D" id="1.20.950.20">
    <property type="entry name" value="Transmembrane di-heme cytochromes, Chain C"/>
    <property type="match status" value="1"/>
</dbReference>
<dbReference type="Proteomes" id="UP000053091">
    <property type="component" value="Unassembled WGS sequence"/>
</dbReference>
<evidence type="ECO:0000256" key="6">
    <source>
        <dbReference type="SAM" id="Phobius"/>
    </source>
</evidence>
<feature type="transmembrane region" description="Helical" evidence="6">
    <location>
        <begin position="6"/>
        <end position="26"/>
    </location>
</feature>
<keyword evidence="6" id="KW-0472">Membrane</keyword>
<keyword evidence="2" id="KW-0479">Metal-binding</keyword>
<dbReference type="Gene3D" id="1.10.1060.10">
    <property type="entry name" value="Alpha-helical ferredoxin"/>
    <property type="match status" value="1"/>
</dbReference>
<dbReference type="GO" id="GO:0016491">
    <property type="term" value="F:oxidoreductase activity"/>
    <property type="evidence" value="ECO:0007669"/>
    <property type="project" value="UniProtKB-KW"/>
</dbReference>
<dbReference type="GO" id="GO:0046872">
    <property type="term" value="F:metal ion binding"/>
    <property type="evidence" value="ECO:0007669"/>
    <property type="project" value="UniProtKB-KW"/>
</dbReference>
<keyword evidence="9" id="KW-1185">Reference proteome</keyword>
<keyword evidence="1" id="KW-0004">4Fe-4S</keyword>
<dbReference type="InterPro" id="IPR051460">
    <property type="entry name" value="HdrC_iron-sulfur_subunit"/>
</dbReference>
<sequence>MTKQIIFTVALLITLGIFAFTIRRIYKFFTLTKPFSISSWGQRISLVLKVAIGQTKIFRFPLIGLVHALVFWGFMVITLGSIEMVIDGISGLERSMAFTGWFYDVVMASGDIMAYVIMLSMLLFLGRRLFISVRRFSGIEMQKKSKLDALAALGIIFMLMVSLAGINLTYVQMHPGGYEGAYPLSAALAPVLFGQGRELIVLHEVSWWVHILLIFAFANILPYSKHFHVFTSVPNVLLSRLEPLGQLPNMESVTNEVRMMMNPETAFAPAPEGQAAPARFGVKDVEDVTWKNYLDSLACTECGRCTSVCPANITGKKLSPRKIFVDLRARMKEKGPGLLKDLSFDDGKSLVRDFISAEELWACTTCNACAQECPININHPTLIVDMRRYLVMEEATMPPSIASMLQNIQNNGAPWQYPAEDRMKWADLL</sequence>
<feature type="transmembrane region" description="Helical" evidence="6">
    <location>
        <begin position="62"/>
        <end position="82"/>
    </location>
</feature>
<dbReference type="InterPro" id="IPR009051">
    <property type="entry name" value="Helical_ferredxn"/>
</dbReference>
<evidence type="ECO:0000256" key="2">
    <source>
        <dbReference type="ARBA" id="ARBA00022723"/>
    </source>
</evidence>
<feature type="domain" description="4Fe-4S ferredoxin-type" evidence="7">
    <location>
        <begin position="290"/>
        <end position="321"/>
    </location>
</feature>
<dbReference type="SUPFAM" id="SSF103501">
    <property type="entry name" value="Respiratory nitrate reductase 1 gamma chain"/>
    <property type="match status" value="1"/>
</dbReference>
<name>A0A0S7BT59_9BACT</name>
<dbReference type="PROSITE" id="PS00198">
    <property type="entry name" value="4FE4S_FER_1"/>
    <property type="match status" value="2"/>
</dbReference>
<reference evidence="8" key="1">
    <citation type="journal article" date="2015" name="Genome Announc.">
        <title>Draft Genome Sequence of Bacteroidales Strain TBC1, a Novel Isolate from a Methanogenic Wastewater Treatment System.</title>
        <authorList>
            <person name="Tourlousse D.M."/>
            <person name="Matsuura N."/>
            <person name="Sun L."/>
            <person name="Toyonaga M."/>
            <person name="Kuroda K."/>
            <person name="Ohashi A."/>
            <person name="Cruz R."/>
            <person name="Yamaguchi T."/>
            <person name="Sekiguchi Y."/>
        </authorList>
    </citation>
    <scope>NUCLEOTIDE SEQUENCE [LARGE SCALE GENOMIC DNA]</scope>
    <source>
        <strain evidence="8">TBC1</strain>
    </source>
</reference>
<dbReference type="OrthoDB" id="9769677at2"/>
<dbReference type="PROSITE" id="PS51379">
    <property type="entry name" value="4FE4S_FER_2"/>
    <property type="match status" value="1"/>
</dbReference>
<evidence type="ECO:0000256" key="3">
    <source>
        <dbReference type="ARBA" id="ARBA00023002"/>
    </source>
</evidence>
<evidence type="ECO:0000256" key="5">
    <source>
        <dbReference type="ARBA" id="ARBA00023014"/>
    </source>
</evidence>
<accession>A0A0S7BT59</accession>
<gene>
    <name evidence="8" type="ORF">TBC1_112106</name>
</gene>
<proteinExistence type="predicted"/>
<dbReference type="Pfam" id="PF13187">
    <property type="entry name" value="Fer4_9"/>
    <property type="match status" value="1"/>
</dbReference>
<dbReference type="GO" id="GO:0051539">
    <property type="term" value="F:4 iron, 4 sulfur cluster binding"/>
    <property type="evidence" value="ECO:0007669"/>
    <property type="project" value="UniProtKB-KW"/>
</dbReference>
<dbReference type="STRING" id="1678841.TBC1_112106"/>